<dbReference type="WBParaSite" id="Hba_06168">
    <property type="protein sequence ID" value="Hba_06168"/>
    <property type="gene ID" value="Hba_06168"/>
</dbReference>
<protein>
    <submittedName>
        <fullName evidence="4">COPI_C domain-containing protein</fullName>
    </submittedName>
</protein>
<dbReference type="AlphaFoldDB" id="A0A1I7WLZ7"/>
<organism evidence="3 4">
    <name type="scientific">Heterorhabditis bacteriophora</name>
    <name type="common">Entomopathogenic nematode worm</name>
    <dbReference type="NCBI Taxonomy" id="37862"/>
    <lineage>
        <taxon>Eukaryota</taxon>
        <taxon>Metazoa</taxon>
        <taxon>Ecdysozoa</taxon>
        <taxon>Nematoda</taxon>
        <taxon>Chromadorea</taxon>
        <taxon>Rhabditida</taxon>
        <taxon>Rhabditina</taxon>
        <taxon>Rhabditomorpha</taxon>
        <taxon>Strongyloidea</taxon>
        <taxon>Heterorhabditidae</taxon>
        <taxon>Heterorhabditis</taxon>
    </lineage>
</organism>
<accession>A0A1I7WLZ7</accession>
<evidence type="ECO:0000313" key="4">
    <source>
        <dbReference type="WBParaSite" id="Hba_06168"/>
    </source>
</evidence>
<dbReference type="InterPro" id="IPR010714">
    <property type="entry name" value="Coatomer_asu_C"/>
</dbReference>
<dbReference type="Proteomes" id="UP000095283">
    <property type="component" value="Unplaced"/>
</dbReference>
<keyword evidence="1" id="KW-0812">Transmembrane</keyword>
<reference evidence="4" key="1">
    <citation type="submission" date="2016-11" db="UniProtKB">
        <authorList>
            <consortium name="WormBaseParasite"/>
        </authorList>
    </citation>
    <scope>IDENTIFICATION</scope>
</reference>
<sequence>MIEGDVWGEEGDYLVGEDGEIEVCILFFVHISITIDEDELHAGTADDNEGGWDVDEDLAIPDMPDVSGANEIPNRGQAPSFYWTTSISVFSLGFVLFLFTITYLVYRNGLPAVGVRLFDLAGRLQQCYHLTTAGKFSDAIVKLRRILLSVPVLVVSSKQEVAEAEQLIEICREYLAGLLLESARKDLPKSTPGDVKRNAEMAAYFTHFNLQPIHRILTLRTAVNTFFKMKQMRTCASLCRRLLELGPKAEVAAQIRKVMTVAEQDNNDAHQLAYDEHNPFVVCSRNFVPLYRGKPQTKCPFCGASYSPGLEGTLCDVCEVSEIGKDVIGLRISSLQK</sequence>
<feature type="domain" description="Coatomer alpha subunit C-terminal" evidence="2">
    <location>
        <begin position="107"/>
        <end position="336"/>
    </location>
</feature>
<evidence type="ECO:0000259" key="2">
    <source>
        <dbReference type="Pfam" id="PF06957"/>
    </source>
</evidence>
<evidence type="ECO:0000313" key="3">
    <source>
        <dbReference type="Proteomes" id="UP000095283"/>
    </source>
</evidence>
<dbReference type="Pfam" id="PF06957">
    <property type="entry name" value="COPI_C"/>
    <property type="match status" value="1"/>
</dbReference>
<dbReference type="GO" id="GO:0005198">
    <property type="term" value="F:structural molecule activity"/>
    <property type="evidence" value="ECO:0007669"/>
    <property type="project" value="InterPro"/>
</dbReference>
<keyword evidence="1" id="KW-0472">Membrane</keyword>
<feature type="transmembrane region" description="Helical" evidence="1">
    <location>
        <begin position="81"/>
        <end position="106"/>
    </location>
</feature>
<keyword evidence="3" id="KW-1185">Reference proteome</keyword>
<proteinExistence type="predicted"/>
<evidence type="ECO:0000256" key="1">
    <source>
        <dbReference type="SAM" id="Phobius"/>
    </source>
</evidence>
<name>A0A1I7WLZ7_HETBA</name>
<dbReference type="GO" id="GO:0016192">
    <property type="term" value="P:vesicle-mediated transport"/>
    <property type="evidence" value="ECO:0007669"/>
    <property type="project" value="InterPro"/>
</dbReference>
<dbReference type="GO" id="GO:0006886">
    <property type="term" value="P:intracellular protein transport"/>
    <property type="evidence" value="ECO:0007669"/>
    <property type="project" value="InterPro"/>
</dbReference>
<keyword evidence="1" id="KW-1133">Transmembrane helix</keyword>
<dbReference type="GO" id="GO:0030126">
    <property type="term" value="C:COPI vesicle coat"/>
    <property type="evidence" value="ECO:0007669"/>
    <property type="project" value="InterPro"/>
</dbReference>